<accession>A0A6A6C239</accession>
<organism evidence="1 2">
    <name type="scientific">Zasmidium cellare ATCC 36951</name>
    <dbReference type="NCBI Taxonomy" id="1080233"/>
    <lineage>
        <taxon>Eukaryota</taxon>
        <taxon>Fungi</taxon>
        <taxon>Dikarya</taxon>
        <taxon>Ascomycota</taxon>
        <taxon>Pezizomycotina</taxon>
        <taxon>Dothideomycetes</taxon>
        <taxon>Dothideomycetidae</taxon>
        <taxon>Mycosphaerellales</taxon>
        <taxon>Mycosphaerellaceae</taxon>
        <taxon>Zasmidium</taxon>
    </lineage>
</organism>
<keyword evidence="2" id="KW-1185">Reference proteome</keyword>
<sequence>MAAFIFESGATIKDPSTKKAIRSHAMRNVRERQRKEGFRDGLTFPGRKKPRHVRGTFSAARPLLPAIARSERDSFSEQTESQGLQLQDFVQAIDGAQIDSEDSTGTDVALTHCADFANHHVWRQQLGYVFLTSYYADSVVDAMLKDWHNFEPGDAAGATLNASRDALCLMGLGALYRDERLLDEGRKRHCLGLRLLRERIEGPGGVVCDGLLDACYTLAHCQIYQSVSHQGKGWQIHVEGLHFLLRRRGVESIRSPFAHATLHKMRQIATMDQLLKRKSSFLSSPEWLLSWRQNDPGIHTPALQLTDLGLQLSGALEDTDVALHGSTTGKPALGDQLRDVSLRIQSIEYELDKWLLNFYHQYGDVQEPYILTDIAKYPRFETQCHDIASLLPKVYSFPTLLSATTHCYLFILYLAIRMAQMDLAGLHPTQPATDIEALAAEANEYAVHLCRSLAYLSLPQHRSVGVLACSGPLYWASAWYERSGDSKKLQACQSAREVLERDCPTPLNMKAPVFAWWMIPSVFEDQGAFAG</sequence>
<evidence type="ECO:0008006" key="3">
    <source>
        <dbReference type="Google" id="ProtNLM"/>
    </source>
</evidence>
<protein>
    <recommendedName>
        <fullName evidence="3">Transcription factor domain-containing protein</fullName>
    </recommendedName>
</protein>
<gene>
    <name evidence="1" type="ORF">M409DRAFT_28431</name>
</gene>
<evidence type="ECO:0000313" key="1">
    <source>
        <dbReference type="EMBL" id="KAF2161101.1"/>
    </source>
</evidence>
<dbReference type="AlphaFoldDB" id="A0A6A6C239"/>
<name>A0A6A6C239_ZASCE</name>
<proteinExistence type="predicted"/>
<reference evidence="1" key="1">
    <citation type="journal article" date="2020" name="Stud. Mycol.">
        <title>101 Dothideomycetes genomes: a test case for predicting lifestyles and emergence of pathogens.</title>
        <authorList>
            <person name="Haridas S."/>
            <person name="Albert R."/>
            <person name="Binder M."/>
            <person name="Bloem J."/>
            <person name="Labutti K."/>
            <person name="Salamov A."/>
            <person name="Andreopoulos B."/>
            <person name="Baker S."/>
            <person name="Barry K."/>
            <person name="Bills G."/>
            <person name="Bluhm B."/>
            <person name="Cannon C."/>
            <person name="Castanera R."/>
            <person name="Culley D."/>
            <person name="Daum C."/>
            <person name="Ezra D."/>
            <person name="Gonzalez J."/>
            <person name="Henrissat B."/>
            <person name="Kuo A."/>
            <person name="Liang C."/>
            <person name="Lipzen A."/>
            <person name="Lutzoni F."/>
            <person name="Magnuson J."/>
            <person name="Mondo S."/>
            <person name="Nolan M."/>
            <person name="Ohm R."/>
            <person name="Pangilinan J."/>
            <person name="Park H.-J."/>
            <person name="Ramirez L."/>
            <person name="Alfaro M."/>
            <person name="Sun H."/>
            <person name="Tritt A."/>
            <person name="Yoshinaga Y."/>
            <person name="Zwiers L.-H."/>
            <person name="Turgeon B."/>
            <person name="Goodwin S."/>
            <person name="Spatafora J."/>
            <person name="Crous P."/>
            <person name="Grigoriev I."/>
        </authorList>
    </citation>
    <scope>NUCLEOTIDE SEQUENCE</scope>
    <source>
        <strain evidence="1">ATCC 36951</strain>
    </source>
</reference>
<dbReference type="InterPro" id="IPR053178">
    <property type="entry name" value="Osmoadaptation_assoc"/>
</dbReference>
<dbReference type="RefSeq" id="XP_033661990.1">
    <property type="nucleotide sequence ID" value="XM_033809033.1"/>
</dbReference>
<dbReference type="GeneID" id="54562305"/>
<dbReference type="Proteomes" id="UP000799537">
    <property type="component" value="Unassembled WGS sequence"/>
</dbReference>
<dbReference type="EMBL" id="ML993621">
    <property type="protein sequence ID" value="KAF2161101.1"/>
    <property type="molecule type" value="Genomic_DNA"/>
</dbReference>
<dbReference type="OrthoDB" id="3525185at2759"/>
<dbReference type="PANTHER" id="PTHR38111">
    <property type="entry name" value="ZN(2)-C6 FUNGAL-TYPE DOMAIN-CONTAINING PROTEIN-RELATED"/>
    <property type="match status" value="1"/>
</dbReference>
<evidence type="ECO:0000313" key="2">
    <source>
        <dbReference type="Proteomes" id="UP000799537"/>
    </source>
</evidence>